<evidence type="ECO:0000313" key="1">
    <source>
        <dbReference type="EMBL" id="SVB42942.1"/>
    </source>
</evidence>
<feature type="non-terminal residue" evidence="1">
    <location>
        <position position="419"/>
    </location>
</feature>
<dbReference type="AlphaFoldDB" id="A0A382DXW9"/>
<evidence type="ECO:0008006" key="2">
    <source>
        <dbReference type="Google" id="ProtNLM"/>
    </source>
</evidence>
<dbReference type="InterPro" id="IPR019734">
    <property type="entry name" value="TPR_rpt"/>
</dbReference>
<reference evidence="1" key="1">
    <citation type="submission" date="2018-05" db="EMBL/GenBank/DDBJ databases">
        <authorList>
            <person name="Lanie J.A."/>
            <person name="Ng W.-L."/>
            <person name="Kazmierczak K.M."/>
            <person name="Andrzejewski T.M."/>
            <person name="Davidsen T.M."/>
            <person name="Wayne K.J."/>
            <person name="Tettelin H."/>
            <person name="Glass J.I."/>
            <person name="Rusch D."/>
            <person name="Podicherti R."/>
            <person name="Tsui H.-C.T."/>
            <person name="Winkler M.E."/>
        </authorList>
    </citation>
    <scope>NUCLEOTIDE SEQUENCE</scope>
</reference>
<dbReference type="Gene3D" id="1.25.40.10">
    <property type="entry name" value="Tetratricopeptide repeat domain"/>
    <property type="match status" value="2"/>
</dbReference>
<gene>
    <name evidence="1" type="ORF">METZ01_LOCUS195796</name>
</gene>
<proteinExistence type="predicted"/>
<organism evidence="1">
    <name type="scientific">marine metagenome</name>
    <dbReference type="NCBI Taxonomy" id="408172"/>
    <lineage>
        <taxon>unclassified sequences</taxon>
        <taxon>metagenomes</taxon>
        <taxon>ecological metagenomes</taxon>
    </lineage>
</organism>
<dbReference type="EMBL" id="UINC01041538">
    <property type="protein sequence ID" value="SVB42942.1"/>
    <property type="molecule type" value="Genomic_DNA"/>
</dbReference>
<protein>
    <recommendedName>
        <fullName evidence="2">Tetratricopeptide repeat-like domain-containing protein</fullName>
    </recommendedName>
</protein>
<dbReference type="SUPFAM" id="SSF48452">
    <property type="entry name" value="TPR-like"/>
    <property type="match status" value="2"/>
</dbReference>
<dbReference type="Pfam" id="PF13174">
    <property type="entry name" value="TPR_6"/>
    <property type="match status" value="1"/>
</dbReference>
<dbReference type="InterPro" id="IPR011990">
    <property type="entry name" value="TPR-like_helical_dom_sf"/>
</dbReference>
<sequence length="419" mass="49375">MFSFSLCQYTSSMKTAKIYEMNKDFDAAISIYKDIIRKSPNNFQAIRSLKNIYKKSQRYDDGINFLTYYLNRNQKDIQLNIELGEFYYLKEEILQAKKVWIDGLNNFKNNKSYYRMLLSTYDKYSLENEIFLMVNQGRKHFGKSFLALELGNYYQRRKAYKKAIDEYILTLLSHPGKGSTLSRRILMMSDDNEAKDIIEIKLLETSINYPDILLPTLADHYFKHEDYINSYNTYMDWANRGFFKAKKWLDFANSLRKEESYLLSIDAYQFALKQDLKGYQFGEALLGLAKAFEDQIYPIEKNDIIPFFYGDNIFFEDAFQVYSKISPNNLQSSLNIYDSILVSIPESSLVTEAQYRLAEIQYRIIEDFDKAFTLYMTAFNQNPPTELKKKIILRIGDVLLAKGDFIQSISFLDSMYTTY</sequence>
<name>A0A382DXW9_9ZZZZ</name>
<accession>A0A382DXW9</accession>